<feature type="domain" description="NlpC/P60" evidence="7">
    <location>
        <begin position="461"/>
        <end position="600"/>
    </location>
</feature>
<dbReference type="NCBIfam" id="NF046048">
    <property type="entry name" value="NlpC_P60_DIP1281"/>
    <property type="match status" value="1"/>
</dbReference>
<organism evidence="8 9">
    <name type="scientific">Corynebacterium falsenii</name>
    <dbReference type="NCBI Taxonomy" id="108486"/>
    <lineage>
        <taxon>Bacteria</taxon>
        <taxon>Bacillati</taxon>
        <taxon>Actinomycetota</taxon>
        <taxon>Actinomycetes</taxon>
        <taxon>Mycobacteriales</taxon>
        <taxon>Corynebacteriaceae</taxon>
        <taxon>Corynebacterium</taxon>
    </lineage>
</organism>
<feature type="region of interest" description="Disordered" evidence="6">
    <location>
        <begin position="230"/>
        <end position="348"/>
    </location>
</feature>
<dbReference type="GO" id="GO:0008234">
    <property type="term" value="F:cysteine-type peptidase activity"/>
    <property type="evidence" value="ECO:0007669"/>
    <property type="project" value="UniProtKB-KW"/>
</dbReference>
<dbReference type="Gene3D" id="3.90.1720.10">
    <property type="entry name" value="endopeptidase domain like (from Nostoc punctiforme)"/>
    <property type="match status" value="1"/>
</dbReference>
<evidence type="ECO:0000313" key="8">
    <source>
        <dbReference type="EMBL" id="RIX35807.1"/>
    </source>
</evidence>
<dbReference type="GO" id="GO:0006508">
    <property type="term" value="P:proteolysis"/>
    <property type="evidence" value="ECO:0007669"/>
    <property type="project" value="UniProtKB-KW"/>
</dbReference>
<keyword evidence="3 8" id="KW-0378">Hydrolase</keyword>
<feature type="compositionally biased region" description="Low complexity" evidence="6">
    <location>
        <begin position="245"/>
        <end position="254"/>
    </location>
</feature>
<dbReference type="InterPro" id="IPR000064">
    <property type="entry name" value="NLP_P60_dom"/>
</dbReference>
<dbReference type="STRING" id="1451189.CFAL_05440"/>
<evidence type="ECO:0000313" key="9">
    <source>
        <dbReference type="Proteomes" id="UP000285278"/>
    </source>
</evidence>
<dbReference type="InterPro" id="IPR051794">
    <property type="entry name" value="PG_Endopeptidase_C40"/>
</dbReference>
<feature type="region of interest" description="Disordered" evidence="6">
    <location>
        <begin position="400"/>
        <end position="424"/>
    </location>
</feature>
<dbReference type="PANTHER" id="PTHR47359">
    <property type="entry name" value="PEPTIDOGLYCAN DL-ENDOPEPTIDASE CWLO"/>
    <property type="match status" value="1"/>
</dbReference>
<dbReference type="PROSITE" id="PS51935">
    <property type="entry name" value="NLPC_P60"/>
    <property type="match status" value="1"/>
</dbReference>
<dbReference type="InterPro" id="IPR038765">
    <property type="entry name" value="Papain-like_cys_pep_sf"/>
</dbReference>
<name>A0A418Q8I6_9CORY</name>
<feature type="compositionally biased region" description="Low complexity" evidence="6">
    <location>
        <begin position="265"/>
        <end position="299"/>
    </location>
</feature>
<dbReference type="OrthoDB" id="4771638at2"/>
<evidence type="ECO:0000256" key="3">
    <source>
        <dbReference type="ARBA" id="ARBA00022801"/>
    </source>
</evidence>
<reference evidence="8 9" key="1">
    <citation type="submission" date="2018-09" db="EMBL/GenBank/DDBJ databases">
        <title>Optimization and identification of Corynebacterium falsenii FN1-14 from fish paste.</title>
        <authorList>
            <person name="Daroonpunt R."/>
            <person name="Tanasupawat S."/>
        </authorList>
    </citation>
    <scope>NUCLEOTIDE SEQUENCE [LARGE SCALE GENOMIC DNA]</scope>
    <source>
        <strain evidence="8 9">FN1-14</strain>
    </source>
</reference>
<feature type="compositionally biased region" description="Gly residues" evidence="6">
    <location>
        <begin position="400"/>
        <end position="411"/>
    </location>
</feature>
<keyword evidence="5" id="KW-0175">Coiled coil</keyword>
<evidence type="ECO:0000256" key="2">
    <source>
        <dbReference type="ARBA" id="ARBA00022670"/>
    </source>
</evidence>
<keyword evidence="2" id="KW-0645">Protease</keyword>
<accession>A0A418Q8I6</accession>
<protein>
    <submittedName>
        <fullName evidence="8">Hydrolase</fullName>
    </submittedName>
</protein>
<comment type="caution">
    <text evidence="8">The sequence shown here is derived from an EMBL/GenBank/DDBJ whole genome shotgun (WGS) entry which is preliminary data.</text>
</comment>
<comment type="similarity">
    <text evidence="1">Belongs to the peptidase C40 family.</text>
</comment>
<feature type="coiled-coil region" evidence="5">
    <location>
        <begin position="58"/>
        <end position="106"/>
    </location>
</feature>
<proteinExistence type="inferred from homology"/>
<dbReference type="AlphaFoldDB" id="A0A418Q8I6"/>
<evidence type="ECO:0000256" key="1">
    <source>
        <dbReference type="ARBA" id="ARBA00007074"/>
    </source>
</evidence>
<keyword evidence="4" id="KW-0788">Thiol protease</keyword>
<evidence type="ECO:0000256" key="5">
    <source>
        <dbReference type="SAM" id="Coils"/>
    </source>
</evidence>
<dbReference type="SUPFAM" id="SSF54001">
    <property type="entry name" value="Cysteine proteinases"/>
    <property type="match status" value="1"/>
</dbReference>
<dbReference type="EMBL" id="QXJK01000003">
    <property type="protein sequence ID" value="RIX35807.1"/>
    <property type="molecule type" value="Genomic_DNA"/>
</dbReference>
<feature type="compositionally biased region" description="Basic and acidic residues" evidence="6">
    <location>
        <begin position="305"/>
        <end position="315"/>
    </location>
</feature>
<dbReference type="Pfam" id="PF00877">
    <property type="entry name" value="NLPC_P60"/>
    <property type="match status" value="1"/>
</dbReference>
<evidence type="ECO:0000259" key="7">
    <source>
        <dbReference type="PROSITE" id="PS51935"/>
    </source>
</evidence>
<gene>
    <name evidence="8" type="ORF">D3M95_03790</name>
</gene>
<dbReference type="PANTHER" id="PTHR47359:SF3">
    <property type="entry name" value="NLP_P60 DOMAIN-CONTAINING PROTEIN-RELATED"/>
    <property type="match status" value="1"/>
</dbReference>
<keyword evidence="9" id="KW-1185">Reference proteome</keyword>
<evidence type="ECO:0000256" key="4">
    <source>
        <dbReference type="ARBA" id="ARBA00022807"/>
    </source>
</evidence>
<sequence length="600" mass="62611">MLAFAVTAGVTFQGTTFASAQDDASVESYLADLVNQATDTKNQVTTMEGKMGGLRESANKARVDLTESQKKAQEAQNQVLDARGRLKQSDKDVQEAQKRLDEIARSAYAQGGDATPVHLAAGGGDAAADTLDRASYIRMASEKQQNEAQRLDLARTQTANEESTLRDSRNSADQAVSAALDAYKAASEALASSQQKLKDIQAAYKKLVAERDAAQKRLEAARKAVDAFSNTHPQASSWDKRRVAEAAADGAGKAADSKAEKPENSATTTESAAPAEATKPNEPTEPTESTESESANSTEQQDATAESKTEDKTPASEDPATLPEMQDVSTDFEGSAAGDNQRQQALDGLAAAGRDAAMAGFATANAGGSAQSAISAAANAGRETAGNAYDAAMGVDNTGTGGTDGITGTEGGAADTNAPQRENNAPVDAVADPVQDAVNQAQTNQDLPPSDASVDSSGTAAQQIERVIERARSQLGVTYAWGGGNYYGPTKGIRDGGVADSYGDYAKVGFDCSGLMMYAFYAVGIELQHYSGYQYTSGRQVPVSEAKRGDMLFWGPGGSNHVALYLGDGQMIEAPQSGSTVQISPVRWGGIAPYAVRMIE</sequence>
<evidence type="ECO:0000256" key="6">
    <source>
        <dbReference type="SAM" id="MobiDB-lite"/>
    </source>
</evidence>
<dbReference type="Proteomes" id="UP000285278">
    <property type="component" value="Unassembled WGS sequence"/>
</dbReference>